<feature type="transmembrane region" description="Helical" evidence="1">
    <location>
        <begin position="90"/>
        <end position="112"/>
    </location>
</feature>
<keyword evidence="1" id="KW-0812">Transmembrane</keyword>
<keyword evidence="3" id="KW-1185">Reference proteome</keyword>
<dbReference type="RefSeq" id="WP_269308692.1">
    <property type="nucleotide sequence ID" value="NZ_CP098242.1"/>
</dbReference>
<feature type="transmembrane region" description="Helical" evidence="1">
    <location>
        <begin position="12"/>
        <end position="37"/>
    </location>
</feature>
<organism evidence="2 3">
    <name type="scientific">Oxalobacter vibrioformis</name>
    <dbReference type="NCBI Taxonomy" id="933080"/>
    <lineage>
        <taxon>Bacteria</taxon>
        <taxon>Pseudomonadati</taxon>
        <taxon>Pseudomonadota</taxon>
        <taxon>Betaproteobacteria</taxon>
        <taxon>Burkholderiales</taxon>
        <taxon>Oxalobacteraceae</taxon>
        <taxon>Oxalobacter</taxon>
    </lineage>
</organism>
<keyword evidence="1" id="KW-0472">Membrane</keyword>
<accession>A0A9E9P2A1</accession>
<feature type="transmembrane region" description="Helical" evidence="1">
    <location>
        <begin position="57"/>
        <end position="78"/>
    </location>
</feature>
<evidence type="ECO:0000313" key="2">
    <source>
        <dbReference type="EMBL" id="WAW09687.1"/>
    </source>
</evidence>
<dbReference type="AlphaFoldDB" id="A0A9E9P2A1"/>
<proteinExistence type="predicted"/>
<dbReference type="Proteomes" id="UP001156215">
    <property type="component" value="Chromosome"/>
</dbReference>
<protein>
    <submittedName>
        <fullName evidence="2">DUF2569 family protein</fullName>
    </submittedName>
</protein>
<dbReference type="KEGG" id="ovb:NB640_10725"/>
<gene>
    <name evidence="2" type="ORF">NB640_10725</name>
</gene>
<dbReference type="Pfam" id="PF10754">
    <property type="entry name" value="DUF2569"/>
    <property type="match status" value="1"/>
</dbReference>
<keyword evidence="1" id="KW-1133">Transmembrane helix</keyword>
<dbReference type="InterPro" id="IPR019690">
    <property type="entry name" value="DUF2569"/>
</dbReference>
<evidence type="ECO:0000313" key="3">
    <source>
        <dbReference type="Proteomes" id="UP001156215"/>
    </source>
</evidence>
<feature type="transmembrane region" description="Helical" evidence="1">
    <location>
        <begin position="124"/>
        <end position="142"/>
    </location>
</feature>
<dbReference type="EMBL" id="CP098242">
    <property type="protein sequence ID" value="WAW09687.1"/>
    <property type="molecule type" value="Genomic_DNA"/>
</dbReference>
<name>A0A9E9P2A1_9BURK</name>
<reference evidence="2" key="1">
    <citation type="journal article" date="2022" name="Front. Microbiol.">
        <title>New perspectives on an old grouping: The genomic and phenotypic variability of Oxalobacter formigenes and the implications for calcium oxalate stone prevention.</title>
        <authorList>
            <person name="Chmiel J.A."/>
            <person name="Carr C."/>
            <person name="Stuivenberg G.A."/>
            <person name="Venema R."/>
            <person name="Chanyi R.M."/>
            <person name="Al K.F."/>
            <person name="Giguere D."/>
            <person name="Say H."/>
            <person name="Akouris P.P."/>
            <person name="Dominguez Romero S.A."/>
            <person name="Kwong A."/>
            <person name="Tai V."/>
            <person name="Koval S.F."/>
            <person name="Razvi H."/>
            <person name="Bjazevic J."/>
            <person name="Burton J.P."/>
        </authorList>
    </citation>
    <scope>NUCLEOTIDE SEQUENCE</scope>
    <source>
        <strain evidence="2">WoOx3</strain>
    </source>
</reference>
<sequence>MRYAGMKSGVNGWLLVLILGMVVMWPLMSLGALLSSLSGFEQVYAKTEYAMWVQSKTVMWMLSIVSISLSVGGGWRLYRVHSRESVDLAVYTMWIAWPLLSLFMVIAAVMILKNPRAGNAYSPAIYHLVFAVLGAIAGTMYLKRSRRVQNTYRLPVYV</sequence>
<evidence type="ECO:0000256" key="1">
    <source>
        <dbReference type="SAM" id="Phobius"/>
    </source>
</evidence>